<proteinExistence type="predicted"/>
<organism evidence="3 4">
    <name type="scientific">Kitasatospora saccharophila</name>
    <dbReference type="NCBI Taxonomy" id="407973"/>
    <lineage>
        <taxon>Bacteria</taxon>
        <taxon>Bacillati</taxon>
        <taxon>Actinomycetota</taxon>
        <taxon>Actinomycetes</taxon>
        <taxon>Kitasatosporales</taxon>
        <taxon>Streptomycetaceae</taxon>
        <taxon>Kitasatospora</taxon>
    </lineage>
</organism>
<evidence type="ECO:0000313" key="3">
    <source>
        <dbReference type="EMBL" id="GAA2113807.1"/>
    </source>
</evidence>
<dbReference type="InterPro" id="IPR043917">
    <property type="entry name" value="DUF5753"/>
</dbReference>
<dbReference type="Gene3D" id="1.10.260.40">
    <property type="entry name" value="lambda repressor-like DNA-binding domains"/>
    <property type="match status" value="1"/>
</dbReference>
<dbReference type="Proteomes" id="UP001500897">
    <property type="component" value="Unassembled WGS sequence"/>
</dbReference>
<dbReference type="Pfam" id="PF19054">
    <property type="entry name" value="DUF5753"/>
    <property type="match status" value="1"/>
</dbReference>
<dbReference type="EMBL" id="BAAANS010000047">
    <property type="protein sequence ID" value="GAA2113807.1"/>
    <property type="molecule type" value="Genomic_DNA"/>
</dbReference>
<evidence type="ECO:0000259" key="2">
    <source>
        <dbReference type="Pfam" id="PF19054"/>
    </source>
</evidence>
<comment type="caution">
    <text evidence="3">The sequence shown here is derived from an EMBL/GenBank/DDBJ whole genome shotgun (WGS) entry which is preliminary data.</text>
</comment>
<reference evidence="4" key="1">
    <citation type="journal article" date="2019" name="Int. J. Syst. Evol. Microbiol.">
        <title>The Global Catalogue of Microorganisms (GCM) 10K type strain sequencing project: providing services to taxonomists for standard genome sequencing and annotation.</title>
        <authorList>
            <consortium name="The Broad Institute Genomics Platform"/>
            <consortium name="The Broad Institute Genome Sequencing Center for Infectious Disease"/>
            <person name="Wu L."/>
            <person name="Ma J."/>
        </authorList>
    </citation>
    <scope>NUCLEOTIDE SEQUENCE [LARGE SCALE GENOMIC DNA]</scope>
    <source>
        <strain evidence="4">JCM 14559</strain>
    </source>
</reference>
<dbReference type="CDD" id="cd00093">
    <property type="entry name" value="HTH_XRE"/>
    <property type="match status" value="1"/>
</dbReference>
<dbReference type="InterPro" id="IPR001387">
    <property type="entry name" value="Cro/C1-type_HTH"/>
</dbReference>
<feature type="domain" description="DUF5753" evidence="2">
    <location>
        <begin position="126"/>
        <end position="300"/>
    </location>
</feature>
<accession>A0ABP5JAV3</accession>
<dbReference type="InterPro" id="IPR010982">
    <property type="entry name" value="Lambda_DNA-bd_dom_sf"/>
</dbReference>
<feature type="region of interest" description="Disordered" evidence="1">
    <location>
        <begin position="1"/>
        <end position="45"/>
    </location>
</feature>
<name>A0ABP5JAV3_9ACTN</name>
<sequence>MPQALPSAATLGKERRVSDSGGGRAQNEKEAGRMGWQPRDLQPGLSPRHFYGAEIRRCRDLNGSMSLESLGNILKFSKGHLSRIESGASKPPEGLSEKLDVIFGTDGLFCRLYELAKREPFPDKYSTFHKLNDRAVEHASYTLSFPGMLQTERVIRAIMDGGSSRASEAEIQSWMTARLGRQKRLYAEPAVCEYWFIIDECALWRPIASPEVMVEQLSVVLAASRLRNVTVQILPFSAGVHSRMSGSTLIMLTSPDGSMAAYEEGNRWGQLHDDALTVMSLNKDYNLLRAQSLSPRDTEAKFRSALEGFAEDAR</sequence>
<evidence type="ECO:0000256" key="1">
    <source>
        <dbReference type="SAM" id="MobiDB-lite"/>
    </source>
</evidence>
<evidence type="ECO:0000313" key="4">
    <source>
        <dbReference type="Proteomes" id="UP001500897"/>
    </source>
</evidence>
<dbReference type="RefSeq" id="WP_344556170.1">
    <property type="nucleotide sequence ID" value="NZ_BAAANS010000047.1"/>
</dbReference>
<keyword evidence="4" id="KW-1185">Reference proteome</keyword>
<gene>
    <name evidence="3" type="ORF">GCM10009759_57620</name>
</gene>
<protein>
    <submittedName>
        <fullName evidence="3">Helix-turn-helix transcriptional regulator</fullName>
    </submittedName>
</protein>